<evidence type="ECO:0008006" key="3">
    <source>
        <dbReference type="Google" id="ProtNLM"/>
    </source>
</evidence>
<protein>
    <recommendedName>
        <fullName evidence="3">DUF3301 domain-containing protein</fullName>
    </recommendedName>
</protein>
<dbReference type="Pfam" id="PF11743">
    <property type="entry name" value="DUF3301"/>
    <property type="match status" value="1"/>
</dbReference>
<dbReference type="OrthoDB" id="5959530at2"/>
<name>A0A2S7W0Z9_PHOAN</name>
<sequence>MDNLFGILLIAIIGFLFWQQRRQTELAQYFIEQRCKNMGLQLLSFARGKHKIKDHRGEWGWRTIFVFEFSADGHDAYQGYLEMKRLRASHFYIPPHRLPEGEEY</sequence>
<dbReference type="EMBL" id="MSCJ01000001">
    <property type="protein sequence ID" value="PQJ67748.1"/>
    <property type="molecule type" value="Genomic_DNA"/>
</dbReference>
<dbReference type="AlphaFoldDB" id="A0A2S7W0Z9"/>
<dbReference type="InterPro" id="IPR021732">
    <property type="entry name" value="DUF3301"/>
</dbReference>
<comment type="caution">
    <text evidence="1">The sequence shown here is derived from an EMBL/GenBank/DDBJ whole genome shotgun (WGS) entry which is preliminary data.</text>
</comment>
<accession>A0A2S7W0Z9</accession>
<gene>
    <name evidence="1" type="ORF">BTO08_10235</name>
</gene>
<dbReference type="RefSeq" id="WP_105060870.1">
    <property type="nucleotide sequence ID" value="NZ_MSCJ01000001.1"/>
</dbReference>
<proteinExistence type="predicted"/>
<evidence type="ECO:0000313" key="2">
    <source>
        <dbReference type="Proteomes" id="UP000238730"/>
    </source>
</evidence>
<evidence type="ECO:0000313" key="1">
    <source>
        <dbReference type="EMBL" id="PQJ67748.1"/>
    </source>
</evidence>
<reference evidence="1 2" key="1">
    <citation type="submission" date="2016-12" db="EMBL/GenBank/DDBJ databases">
        <title>Diversity of luminous bacteria.</title>
        <authorList>
            <person name="Yoshizawa S."/>
            <person name="Kogure K."/>
        </authorList>
    </citation>
    <scope>NUCLEOTIDE SEQUENCE [LARGE SCALE GENOMIC DNA]</scope>
    <source>
        <strain evidence="1 2">LC1-200</strain>
    </source>
</reference>
<organism evidence="1 2">
    <name type="scientific">Photobacterium angustum</name>
    <dbReference type="NCBI Taxonomy" id="661"/>
    <lineage>
        <taxon>Bacteria</taxon>
        <taxon>Pseudomonadati</taxon>
        <taxon>Pseudomonadota</taxon>
        <taxon>Gammaproteobacteria</taxon>
        <taxon>Vibrionales</taxon>
        <taxon>Vibrionaceae</taxon>
        <taxon>Photobacterium</taxon>
    </lineage>
</organism>
<dbReference type="Proteomes" id="UP000238730">
    <property type="component" value="Unassembled WGS sequence"/>
</dbReference>